<dbReference type="GO" id="GO:0003677">
    <property type="term" value="F:DNA binding"/>
    <property type="evidence" value="ECO:0007669"/>
    <property type="project" value="InterPro"/>
</dbReference>
<name>A0A9N9KKH2_9GLOM</name>
<dbReference type="Pfam" id="PF22534">
    <property type="entry name" value="RFC_C"/>
    <property type="match status" value="1"/>
</dbReference>
<protein>
    <submittedName>
        <fullName evidence="1">10317_t:CDS:1</fullName>
    </submittedName>
</protein>
<reference evidence="1" key="1">
    <citation type="submission" date="2021-06" db="EMBL/GenBank/DDBJ databases">
        <authorList>
            <person name="Kallberg Y."/>
            <person name="Tangrot J."/>
            <person name="Rosling A."/>
        </authorList>
    </citation>
    <scope>NUCLEOTIDE SEQUENCE</scope>
    <source>
        <strain evidence="1">FL966</strain>
    </source>
</reference>
<dbReference type="OrthoDB" id="761538at2759"/>
<comment type="caution">
    <text evidence="1">The sequence shown here is derived from an EMBL/GenBank/DDBJ whole genome shotgun (WGS) entry which is preliminary data.</text>
</comment>
<dbReference type="InterPro" id="IPR008921">
    <property type="entry name" value="DNA_pol3_clamp-load_cplx_C"/>
</dbReference>
<evidence type="ECO:0000313" key="2">
    <source>
        <dbReference type="Proteomes" id="UP000789759"/>
    </source>
</evidence>
<dbReference type="GO" id="GO:0006260">
    <property type="term" value="P:DNA replication"/>
    <property type="evidence" value="ECO:0007669"/>
    <property type="project" value="InterPro"/>
</dbReference>
<feature type="non-terminal residue" evidence="1">
    <location>
        <position position="1"/>
    </location>
</feature>
<evidence type="ECO:0000313" key="1">
    <source>
        <dbReference type="EMBL" id="CAG8834929.1"/>
    </source>
</evidence>
<keyword evidence="2" id="KW-1185">Reference proteome</keyword>
<sequence length="52" mass="6004">DNTEIPKIDWEQVVDEIVNKIVKSQAVETLTTIRQKIYELQSHCIPPSLVLK</sequence>
<feature type="non-terminal residue" evidence="1">
    <location>
        <position position="52"/>
    </location>
</feature>
<dbReference type="Gene3D" id="1.20.272.10">
    <property type="match status" value="1"/>
</dbReference>
<dbReference type="AlphaFoldDB" id="A0A9N9KKH2"/>
<dbReference type="EMBL" id="CAJVQA010074768">
    <property type="protein sequence ID" value="CAG8834929.1"/>
    <property type="molecule type" value="Genomic_DNA"/>
</dbReference>
<accession>A0A9N9KKH2</accession>
<dbReference type="Proteomes" id="UP000789759">
    <property type="component" value="Unassembled WGS sequence"/>
</dbReference>
<gene>
    <name evidence="1" type="ORF">CPELLU_LOCUS21175</name>
</gene>
<proteinExistence type="predicted"/>
<dbReference type="SUPFAM" id="SSF48019">
    <property type="entry name" value="post-AAA+ oligomerization domain-like"/>
    <property type="match status" value="1"/>
</dbReference>
<organism evidence="1 2">
    <name type="scientific">Cetraspora pellucida</name>
    <dbReference type="NCBI Taxonomy" id="1433469"/>
    <lineage>
        <taxon>Eukaryota</taxon>
        <taxon>Fungi</taxon>
        <taxon>Fungi incertae sedis</taxon>
        <taxon>Mucoromycota</taxon>
        <taxon>Glomeromycotina</taxon>
        <taxon>Glomeromycetes</taxon>
        <taxon>Diversisporales</taxon>
        <taxon>Gigasporaceae</taxon>
        <taxon>Cetraspora</taxon>
    </lineage>
</organism>